<reference evidence="7 8" key="1">
    <citation type="journal article" date="2008" name="Int. J. Syst. Evol. Microbiol.">
        <title>Luteimonas marina sp. nov., isolated from seawater.</title>
        <authorList>
            <person name="Baik K.S."/>
            <person name="Park S.C."/>
            <person name="Kim M.S."/>
            <person name="Kim E.M."/>
            <person name="Park C."/>
            <person name="Chun J."/>
            <person name="Seong C.N."/>
        </authorList>
    </citation>
    <scope>NUCLEOTIDE SEQUENCE [LARGE SCALE GENOMIC DNA]</scope>
    <source>
        <strain evidence="7 8">FR1330</strain>
    </source>
</reference>
<evidence type="ECO:0000256" key="5">
    <source>
        <dbReference type="SAM" id="MobiDB-lite"/>
    </source>
</evidence>
<evidence type="ECO:0000259" key="6">
    <source>
        <dbReference type="PROSITE" id="PS51635"/>
    </source>
</evidence>
<dbReference type="Pfam" id="PF01734">
    <property type="entry name" value="Patatin"/>
    <property type="match status" value="1"/>
</dbReference>
<comment type="caution">
    <text evidence="7">The sequence shown here is derived from an EMBL/GenBank/DDBJ whole genome shotgun (WGS) entry which is preliminary data.</text>
</comment>
<dbReference type="SUPFAM" id="SSF52151">
    <property type="entry name" value="FabD/lysophospholipase-like"/>
    <property type="match status" value="1"/>
</dbReference>
<protein>
    <submittedName>
        <fullName evidence="7">Patatin-like phospholipase family protein</fullName>
    </submittedName>
</protein>
<name>A0A5C5TUE6_9GAMM</name>
<dbReference type="PANTHER" id="PTHR14226">
    <property type="entry name" value="NEUROPATHY TARGET ESTERASE/SWISS CHEESE D.MELANOGASTER"/>
    <property type="match status" value="1"/>
</dbReference>
<sequence>MSLFQRLKTWWRRRWSTRRGAAVVAASPPLPGPAPGVDAEPDAGDAARSPRPVPVASRRSTTTGNAPRRIRLALQGGGSHGAFTWGVLDGLLQRDDIGIDAISGTSAGALNAAVLATGWAQDGREGAREALQRFWRDIGNAGGSYLLPLQAPSFGPPFDLNAVPGYDWASRFLRTLSPYDYNPLNLNPLRDVLVRHVDEQALRDGPIRLFVTATAVRSGEPCVFSGAALGLDALLASACLPFLFQAVEIDGEAYWDGGYSGNPSIHPLVDPDADCDIVVVRLNPAHREGVPRRSTEIMDRINEITFNASLIGELRMIGQVGRLQRQVATDGVRGPEWRLHVIADDVDLATLPASSRLRTDPGFVERLHGFGLAAVARFLDAHGEAIGRYSSHEATA</sequence>
<dbReference type="Gene3D" id="3.40.1090.10">
    <property type="entry name" value="Cytosolic phospholipase A2 catalytic domain"/>
    <property type="match status" value="2"/>
</dbReference>
<dbReference type="GO" id="GO:0016042">
    <property type="term" value="P:lipid catabolic process"/>
    <property type="evidence" value="ECO:0007669"/>
    <property type="project" value="UniProtKB-UniRule"/>
</dbReference>
<dbReference type="Proteomes" id="UP000319980">
    <property type="component" value="Unassembled WGS sequence"/>
</dbReference>
<keyword evidence="2 4" id="KW-0442">Lipid degradation</keyword>
<feature type="active site" description="Nucleophile" evidence="4">
    <location>
        <position position="106"/>
    </location>
</feature>
<gene>
    <name evidence="7" type="ORF">FQY83_16210</name>
</gene>
<dbReference type="AlphaFoldDB" id="A0A5C5TUE6"/>
<dbReference type="PANTHER" id="PTHR14226:SF78">
    <property type="entry name" value="SLR0060 PROTEIN"/>
    <property type="match status" value="1"/>
</dbReference>
<dbReference type="InterPro" id="IPR016035">
    <property type="entry name" value="Acyl_Trfase/lysoPLipase"/>
</dbReference>
<dbReference type="RefSeq" id="WP_146389027.1">
    <property type="nucleotide sequence ID" value="NZ_VOHK01000008.1"/>
</dbReference>
<feature type="region of interest" description="Disordered" evidence="5">
    <location>
        <begin position="25"/>
        <end position="66"/>
    </location>
</feature>
<evidence type="ECO:0000256" key="4">
    <source>
        <dbReference type="PROSITE-ProRule" id="PRU01161"/>
    </source>
</evidence>
<feature type="short sequence motif" description="GXGXXG" evidence="4">
    <location>
        <begin position="76"/>
        <end position="81"/>
    </location>
</feature>
<evidence type="ECO:0000256" key="3">
    <source>
        <dbReference type="ARBA" id="ARBA00023098"/>
    </source>
</evidence>
<dbReference type="InterPro" id="IPR050301">
    <property type="entry name" value="NTE"/>
</dbReference>
<keyword evidence="3 4" id="KW-0443">Lipid metabolism</keyword>
<dbReference type="GO" id="GO:0016787">
    <property type="term" value="F:hydrolase activity"/>
    <property type="evidence" value="ECO:0007669"/>
    <property type="project" value="UniProtKB-UniRule"/>
</dbReference>
<dbReference type="OrthoDB" id="9807112at2"/>
<feature type="short sequence motif" description="DGA/G" evidence="4">
    <location>
        <begin position="256"/>
        <end position="258"/>
    </location>
</feature>
<accession>A0A5C5TUE6</accession>
<keyword evidence="1 4" id="KW-0378">Hydrolase</keyword>
<evidence type="ECO:0000256" key="2">
    <source>
        <dbReference type="ARBA" id="ARBA00022963"/>
    </source>
</evidence>
<dbReference type="PROSITE" id="PS51635">
    <property type="entry name" value="PNPLA"/>
    <property type="match status" value="1"/>
</dbReference>
<evidence type="ECO:0000313" key="8">
    <source>
        <dbReference type="Proteomes" id="UP000319980"/>
    </source>
</evidence>
<feature type="compositionally biased region" description="Low complexity" evidence="5">
    <location>
        <begin position="46"/>
        <end position="60"/>
    </location>
</feature>
<feature type="active site" description="Proton acceptor" evidence="4">
    <location>
        <position position="256"/>
    </location>
</feature>
<feature type="domain" description="PNPLA" evidence="6">
    <location>
        <begin position="72"/>
        <end position="269"/>
    </location>
</feature>
<organism evidence="7 8">
    <name type="scientific">Luteimonas marina</name>
    <dbReference type="NCBI Taxonomy" id="488485"/>
    <lineage>
        <taxon>Bacteria</taxon>
        <taxon>Pseudomonadati</taxon>
        <taxon>Pseudomonadota</taxon>
        <taxon>Gammaproteobacteria</taxon>
        <taxon>Lysobacterales</taxon>
        <taxon>Lysobacteraceae</taxon>
        <taxon>Luteimonas</taxon>
    </lineage>
</organism>
<dbReference type="EMBL" id="VOHK01000008">
    <property type="protein sequence ID" value="TWT17833.1"/>
    <property type="molecule type" value="Genomic_DNA"/>
</dbReference>
<evidence type="ECO:0000313" key="7">
    <source>
        <dbReference type="EMBL" id="TWT17833.1"/>
    </source>
</evidence>
<dbReference type="InterPro" id="IPR002641">
    <property type="entry name" value="PNPLA_dom"/>
</dbReference>
<feature type="short sequence motif" description="GXSXG" evidence="4">
    <location>
        <begin position="104"/>
        <end position="108"/>
    </location>
</feature>
<proteinExistence type="predicted"/>
<keyword evidence="8" id="KW-1185">Reference proteome</keyword>
<evidence type="ECO:0000256" key="1">
    <source>
        <dbReference type="ARBA" id="ARBA00022801"/>
    </source>
</evidence>